<dbReference type="InterPro" id="IPR050807">
    <property type="entry name" value="TransReg_Diox_bact_type"/>
</dbReference>
<accession>A0A7K1S6D5</accession>
<sequence>MNTPEEIGDYIEQLRKQKGLTQAEMAHKLGVKTSTYTHFETGRTNMTLSTLNRISNALGYDMHVSFFLKKSH</sequence>
<dbReference type="EMBL" id="WPIN01000002">
    <property type="protein sequence ID" value="MVM29280.1"/>
    <property type="molecule type" value="Genomic_DNA"/>
</dbReference>
<name>A0A7K1S6D5_9BACT</name>
<evidence type="ECO:0000313" key="4">
    <source>
        <dbReference type="Proteomes" id="UP000436006"/>
    </source>
</evidence>
<dbReference type="SMART" id="SM00530">
    <property type="entry name" value="HTH_XRE"/>
    <property type="match status" value="1"/>
</dbReference>
<dbReference type="Pfam" id="PF01381">
    <property type="entry name" value="HTH_3"/>
    <property type="match status" value="1"/>
</dbReference>
<reference evidence="3 4" key="1">
    <citation type="submission" date="2019-12" db="EMBL/GenBank/DDBJ databases">
        <title>Spirosoma sp. HMF4905 genome sequencing and assembly.</title>
        <authorList>
            <person name="Kang H."/>
            <person name="Cha I."/>
            <person name="Kim H."/>
            <person name="Joh K."/>
        </authorList>
    </citation>
    <scope>NUCLEOTIDE SEQUENCE [LARGE SCALE GENOMIC DNA]</scope>
    <source>
        <strain evidence="3 4">HMF4905</strain>
    </source>
</reference>
<dbReference type="CDD" id="cd00093">
    <property type="entry name" value="HTH_XRE"/>
    <property type="match status" value="1"/>
</dbReference>
<keyword evidence="1" id="KW-0238">DNA-binding</keyword>
<dbReference type="InterPro" id="IPR010982">
    <property type="entry name" value="Lambda_DNA-bd_dom_sf"/>
</dbReference>
<gene>
    <name evidence="3" type="ORF">GO755_04490</name>
</gene>
<evidence type="ECO:0000313" key="3">
    <source>
        <dbReference type="EMBL" id="MVM29280.1"/>
    </source>
</evidence>
<feature type="domain" description="HTH cro/C1-type" evidence="2">
    <location>
        <begin position="11"/>
        <end position="65"/>
    </location>
</feature>
<dbReference type="AlphaFoldDB" id="A0A7K1S6D5"/>
<organism evidence="3 4">
    <name type="scientific">Spirosoma arboris</name>
    <dbReference type="NCBI Taxonomy" id="2682092"/>
    <lineage>
        <taxon>Bacteria</taxon>
        <taxon>Pseudomonadati</taxon>
        <taxon>Bacteroidota</taxon>
        <taxon>Cytophagia</taxon>
        <taxon>Cytophagales</taxon>
        <taxon>Cytophagaceae</taxon>
        <taxon>Spirosoma</taxon>
    </lineage>
</organism>
<dbReference type="PANTHER" id="PTHR46797">
    <property type="entry name" value="HTH-TYPE TRANSCRIPTIONAL REGULATOR"/>
    <property type="match status" value="1"/>
</dbReference>
<proteinExistence type="predicted"/>
<dbReference type="RefSeq" id="WP_157583512.1">
    <property type="nucleotide sequence ID" value="NZ_WPIN01000002.1"/>
</dbReference>
<dbReference type="Gene3D" id="1.10.260.40">
    <property type="entry name" value="lambda repressor-like DNA-binding domains"/>
    <property type="match status" value="1"/>
</dbReference>
<evidence type="ECO:0000256" key="1">
    <source>
        <dbReference type="ARBA" id="ARBA00023125"/>
    </source>
</evidence>
<protein>
    <submittedName>
        <fullName evidence="3">Helix-turn-helix domain-containing protein</fullName>
    </submittedName>
</protein>
<dbReference type="PANTHER" id="PTHR46797:SF1">
    <property type="entry name" value="METHYLPHOSPHONATE SYNTHASE"/>
    <property type="match status" value="1"/>
</dbReference>
<dbReference type="Proteomes" id="UP000436006">
    <property type="component" value="Unassembled WGS sequence"/>
</dbReference>
<dbReference type="PROSITE" id="PS50943">
    <property type="entry name" value="HTH_CROC1"/>
    <property type="match status" value="1"/>
</dbReference>
<comment type="caution">
    <text evidence="3">The sequence shown here is derived from an EMBL/GenBank/DDBJ whole genome shotgun (WGS) entry which is preliminary data.</text>
</comment>
<keyword evidence="4" id="KW-1185">Reference proteome</keyword>
<evidence type="ECO:0000259" key="2">
    <source>
        <dbReference type="PROSITE" id="PS50943"/>
    </source>
</evidence>
<dbReference type="GO" id="GO:0003677">
    <property type="term" value="F:DNA binding"/>
    <property type="evidence" value="ECO:0007669"/>
    <property type="project" value="UniProtKB-KW"/>
</dbReference>
<dbReference type="GO" id="GO:0005829">
    <property type="term" value="C:cytosol"/>
    <property type="evidence" value="ECO:0007669"/>
    <property type="project" value="TreeGrafter"/>
</dbReference>
<dbReference type="InterPro" id="IPR001387">
    <property type="entry name" value="Cro/C1-type_HTH"/>
</dbReference>
<dbReference type="SUPFAM" id="SSF47413">
    <property type="entry name" value="lambda repressor-like DNA-binding domains"/>
    <property type="match status" value="1"/>
</dbReference>
<dbReference type="GO" id="GO:0003700">
    <property type="term" value="F:DNA-binding transcription factor activity"/>
    <property type="evidence" value="ECO:0007669"/>
    <property type="project" value="TreeGrafter"/>
</dbReference>